<dbReference type="SUPFAM" id="SSF56317">
    <property type="entry name" value="Carbon-nitrogen hydrolase"/>
    <property type="match status" value="1"/>
</dbReference>
<accession>A0A316YYX4</accession>
<evidence type="ECO:0000313" key="3">
    <source>
        <dbReference type="EMBL" id="PWN94667.1"/>
    </source>
</evidence>
<dbReference type="Gene3D" id="3.60.110.10">
    <property type="entry name" value="Carbon-nitrogen hydrolase"/>
    <property type="match status" value="1"/>
</dbReference>
<dbReference type="AlphaFoldDB" id="A0A316YYX4"/>
<keyword evidence="4" id="KW-1185">Reference proteome</keyword>
<dbReference type="PANTHER" id="PTHR23088">
    <property type="entry name" value="NITRILASE-RELATED"/>
    <property type="match status" value="1"/>
</dbReference>
<dbReference type="InterPro" id="IPR001110">
    <property type="entry name" value="UPF0012_CS"/>
</dbReference>
<dbReference type="PROSITE" id="PS50263">
    <property type="entry name" value="CN_HYDROLASE"/>
    <property type="match status" value="1"/>
</dbReference>
<dbReference type="GO" id="GO:0016811">
    <property type="term" value="F:hydrolase activity, acting on carbon-nitrogen (but not peptide) bonds, in linear amides"/>
    <property type="evidence" value="ECO:0007669"/>
    <property type="project" value="InterPro"/>
</dbReference>
<dbReference type="EMBL" id="KZ819310">
    <property type="protein sequence ID" value="PWN94667.1"/>
    <property type="molecule type" value="Genomic_DNA"/>
</dbReference>
<protein>
    <submittedName>
        <fullName evidence="3">Putative NIT2-nitrilase</fullName>
    </submittedName>
</protein>
<dbReference type="CDD" id="cd07572">
    <property type="entry name" value="nit"/>
    <property type="match status" value="1"/>
</dbReference>
<dbReference type="Proteomes" id="UP000245946">
    <property type="component" value="Unassembled WGS sequence"/>
</dbReference>
<dbReference type="InterPro" id="IPR045254">
    <property type="entry name" value="Nit1/2_C-N_Hydrolase"/>
</dbReference>
<dbReference type="OrthoDB" id="10250282at2759"/>
<dbReference type="PANTHER" id="PTHR23088:SF27">
    <property type="entry name" value="DEAMINATED GLUTATHIONE AMIDASE"/>
    <property type="match status" value="1"/>
</dbReference>
<name>A0A316YYX4_9BASI</name>
<feature type="domain" description="CN hydrolase" evidence="2">
    <location>
        <begin position="1"/>
        <end position="253"/>
    </location>
</feature>
<proteinExistence type="predicted"/>
<dbReference type="RefSeq" id="XP_025594946.1">
    <property type="nucleotide sequence ID" value="XM_025740411.1"/>
</dbReference>
<evidence type="ECO:0000259" key="2">
    <source>
        <dbReference type="PROSITE" id="PS50263"/>
    </source>
</evidence>
<keyword evidence="1" id="KW-0378">Hydrolase</keyword>
<evidence type="ECO:0000256" key="1">
    <source>
        <dbReference type="ARBA" id="ARBA00022801"/>
    </source>
</evidence>
<reference evidence="3 4" key="1">
    <citation type="journal article" date="2018" name="Mol. Biol. Evol.">
        <title>Broad Genomic Sampling Reveals a Smut Pathogenic Ancestry of the Fungal Clade Ustilaginomycotina.</title>
        <authorList>
            <person name="Kijpornyongpan T."/>
            <person name="Mondo S.J."/>
            <person name="Barry K."/>
            <person name="Sandor L."/>
            <person name="Lee J."/>
            <person name="Lipzen A."/>
            <person name="Pangilinan J."/>
            <person name="LaButti K."/>
            <person name="Hainaut M."/>
            <person name="Henrissat B."/>
            <person name="Grigoriev I.V."/>
            <person name="Spatafora J.W."/>
            <person name="Aime M.C."/>
        </authorList>
    </citation>
    <scope>NUCLEOTIDE SEQUENCE [LARGE SCALE GENOMIC DNA]</scope>
    <source>
        <strain evidence="3 4">MCA 4186</strain>
    </source>
</reference>
<dbReference type="PROSITE" id="PS01227">
    <property type="entry name" value="UPF0012"/>
    <property type="match status" value="1"/>
</dbReference>
<organism evidence="3 4">
    <name type="scientific">Tilletiopsis washingtonensis</name>
    <dbReference type="NCBI Taxonomy" id="58919"/>
    <lineage>
        <taxon>Eukaryota</taxon>
        <taxon>Fungi</taxon>
        <taxon>Dikarya</taxon>
        <taxon>Basidiomycota</taxon>
        <taxon>Ustilaginomycotina</taxon>
        <taxon>Exobasidiomycetes</taxon>
        <taxon>Entylomatales</taxon>
        <taxon>Entylomatales incertae sedis</taxon>
        <taxon>Tilletiopsis</taxon>
    </lineage>
</organism>
<gene>
    <name evidence="3" type="ORF">FA09DRAFT_302697</name>
</gene>
<dbReference type="Pfam" id="PF00795">
    <property type="entry name" value="CN_hydrolase"/>
    <property type="match status" value="1"/>
</dbReference>
<dbReference type="STRING" id="58919.A0A316YYX4"/>
<dbReference type="InterPro" id="IPR003010">
    <property type="entry name" value="C-N_Hydrolase"/>
</dbReference>
<dbReference type="GeneID" id="37267957"/>
<dbReference type="InterPro" id="IPR036526">
    <property type="entry name" value="C-N_Hydrolase_sf"/>
</dbReference>
<evidence type="ECO:0000313" key="4">
    <source>
        <dbReference type="Proteomes" id="UP000245946"/>
    </source>
</evidence>
<sequence>MPLAAVAQLTSSASIAANLSAAQSLLKRAASAGARAVFLPEACDFIAPAADVPALAASAEARSFVAEVAKAAKEHGVWVSMGVHEMGEEKRCWNTNVLVDAQGEVRERYRKLHLFDVDIAGGLKILESGTTIPGKQLPAAVPSPLGQIGLQTCYDVRFPEAALALRRQGAEILTYPSAFTVRTGAAHWELLLRARAVDTQCWVLAAAQVGAHPGSKRVSYGHAMIVDPWGSVVAQCPDTQPYEPTFCVADIDLTHLSKLRAEMPLWEQRRTDVYAEL</sequence>